<dbReference type="InterPro" id="IPR050534">
    <property type="entry name" value="Coronavir_polyprotein_1ab"/>
</dbReference>
<feature type="region of interest" description="Disordered" evidence="1">
    <location>
        <begin position="1519"/>
        <end position="1554"/>
    </location>
</feature>
<dbReference type="PANTHER" id="PTHR43788:SF8">
    <property type="entry name" value="DNA-BINDING PROTEIN SMUBP-2"/>
    <property type="match status" value="1"/>
</dbReference>
<comment type="caution">
    <text evidence="3">The sequence shown here is derived from an EMBL/GenBank/DDBJ whole genome shotgun (WGS) entry which is preliminary data.</text>
</comment>
<feature type="region of interest" description="Disordered" evidence="1">
    <location>
        <begin position="892"/>
        <end position="913"/>
    </location>
</feature>
<dbReference type="Gene3D" id="3.40.50.300">
    <property type="entry name" value="P-loop containing nucleotide triphosphate hydrolases"/>
    <property type="match status" value="1"/>
</dbReference>
<dbReference type="InterPro" id="IPR014862">
    <property type="entry name" value="TrwC"/>
</dbReference>
<dbReference type="RefSeq" id="WP_210036830.1">
    <property type="nucleotide sequence ID" value="NZ_JAGINU010000004.1"/>
</dbReference>
<dbReference type="CDD" id="cd18809">
    <property type="entry name" value="SF1_C_RecD"/>
    <property type="match status" value="1"/>
</dbReference>
<dbReference type="Proteomes" id="UP001519295">
    <property type="component" value="Unassembled WGS sequence"/>
</dbReference>
<feature type="compositionally biased region" description="Basic and acidic residues" evidence="1">
    <location>
        <begin position="1531"/>
        <end position="1546"/>
    </location>
</feature>
<reference evidence="3 4" key="1">
    <citation type="submission" date="2021-03" db="EMBL/GenBank/DDBJ databases">
        <title>Sequencing the genomes of 1000 actinobacteria strains.</title>
        <authorList>
            <person name="Klenk H.-P."/>
        </authorList>
    </citation>
    <scope>NUCLEOTIDE SEQUENCE [LARGE SCALE GENOMIC DNA]</scope>
    <source>
        <strain evidence="3 4">DSM 45256</strain>
    </source>
</reference>
<organism evidence="3 4">
    <name type="scientific">Pseudonocardia parietis</name>
    <dbReference type="NCBI Taxonomy" id="570936"/>
    <lineage>
        <taxon>Bacteria</taxon>
        <taxon>Bacillati</taxon>
        <taxon>Actinomycetota</taxon>
        <taxon>Actinomycetes</taxon>
        <taxon>Pseudonocardiales</taxon>
        <taxon>Pseudonocardiaceae</taxon>
        <taxon>Pseudonocardia</taxon>
    </lineage>
</organism>
<sequence>MGVVRVTAMAPGSVEYLLHGCDSRPEQAPEQGVDFPTVEPGGPDFERSQVHHGGVEYLQSATEHGEPDGVWFGSGLEALGLPARAGDTATAGDVRAVFGQLRYPDHVVAGSTEKAPIYLGSKPRRFRTAAQIVADALKAEPEATAERRFEIETSAKKNTRTPTAYYDVTFSPVKSVSLYYTALLAAGDSEGAETVRAAHEQAVRVALGSAEADVAYVRSGRHEGRGPSGRTVGEWEAATGLAAVVYGHHTNRDGEPQLHSHAGVLNRAATIDGRVLALDGQAFKPVKDAMATAYTRAYQQLLSEQLGVVFELRADGVAREIAGIDRELMAAASTRTHEKVRPRVAELVEAYTARHGRAPGSRAKRALVEQAVKDTRRPKSGLAGPAAVAAWAAGERGRAAKLAAALDAVDERVMAAAATGGHPATAALTVPEGMTGQPLGREVARLVLAEIEAFHTATAQAVDGHTTGGRAAAVAADRGLSTLGFTVDQALVAGVADVQAKYATWTVGNLTAAIDEHLGDRAGIGVAVEQRPAFVAALAGAVLDAPARYGVVQVSAGDPVPVPDALRRVGPGLDGRSMFRAHIDERYATTAAIAGEERLRALTQTPGAVTVESERIEAAIGGLGSRGLSPDQSAVVAGVLGSGRTVDVLVGPAGTGKSHTVGALAGVWQTETGGRVLGLATAKIAAQNLDGLGLEGMTTAAFRKQFLEQDARSGQVRQRLQAGDLVVVDEGGISTTAELIEIADLAAAVGAKVLLTGDHHQLQPVGAGGMFAHLAEQPGTFELDTVHRFANDWEADASLQLRAGDVSAVAAYTDRGRVRTGSLEEMAEHAVRGHLADMLDGKQALLIVDTNQMAAELSTKIHKELVRLGHVAPDVLTRLPDETEIGVGDLIQANNNDGRQRVDPGPDGVHRPVTNKQRYTVIGRDRHGQLLAQDEYGAVAHLTDDYVDEHVTLAYALTNYAAQGVTVDVGRAVTGRDTTRESLYPAITRGRSMNLIYLVTQQTPDEHDQRRIEDTPAQRLADLLTHSEVAEAALSVRESAEHDLRSFATIGALMNQVSMRAAGTRNDEILAGLLTSDQHERLRNEPAYGRMLNKVYAAELDGHDPRALLGEAVGMRSFTDAEALSKVLHWRLGQLLEDREPERGEGTAEAGADWTTVADTLAPGEVRDYLHALGEVAQERQHNLGQEIAAQPPQWALDRLPEVPDPVEAPQERADWERRAGLVAAYREYRGIPDHQASLGQAPPTEQPFAYSLWRQATEALDPDPTALAWQQKGTTELYRAREAWALELYRADEYGPRAVGEDLAATRRLAAEIRDDGLLTRAEADAPDPAGDRDELLATAQRHQDLAATYTEQADALAREYEARQQWWEQTAPLREADQAAAVELDRRNLPAWRETTLPAEQRGEQLELPDTTGSAPTPVAEPTVEPTTEQHDTGRRHVGQEEAAAPEAGDTEVAASIGESPNRAREAVETLRRTTRDSELQRARTEPLRARDQQQRAVHDAYTVRAQRDQLDLEAERNIPGQQHAQHVRGIDHGYDVEYGRDDYGYDIDDDY</sequence>
<evidence type="ECO:0000259" key="2">
    <source>
        <dbReference type="Pfam" id="PF08751"/>
    </source>
</evidence>
<evidence type="ECO:0000313" key="3">
    <source>
        <dbReference type="EMBL" id="MBP2371714.1"/>
    </source>
</evidence>
<feature type="region of interest" description="Disordered" evidence="1">
    <location>
        <begin position="1395"/>
        <end position="1500"/>
    </location>
</feature>
<dbReference type="EMBL" id="JAGINU010000004">
    <property type="protein sequence ID" value="MBP2371714.1"/>
    <property type="molecule type" value="Genomic_DNA"/>
</dbReference>
<feature type="compositionally biased region" description="Low complexity" evidence="1">
    <location>
        <begin position="1417"/>
        <end position="1429"/>
    </location>
</feature>
<name>A0ABS4W678_9PSEU</name>
<dbReference type="SUPFAM" id="SSF55464">
    <property type="entry name" value="Origin of replication-binding domain, RBD-like"/>
    <property type="match status" value="1"/>
</dbReference>
<dbReference type="InterPro" id="IPR027417">
    <property type="entry name" value="P-loop_NTPase"/>
</dbReference>
<accession>A0ABS4W678</accession>
<dbReference type="Pfam" id="PF13604">
    <property type="entry name" value="AAA_30"/>
    <property type="match status" value="1"/>
</dbReference>
<dbReference type="NCBIfam" id="NF041492">
    <property type="entry name" value="MobF"/>
    <property type="match status" value="1"/>
</dbReference>
<feature type="domain" description="TrwC relaxase" evidence="2">
    <location>
        <begin position="60"/>
        <end position="392"/>
    </location>
</feature>
<evidence type="ECO:0000313" key="4">
    <source>
        <dbReference type="Proteomes" id="UP001519295"/>
    </source>
</evidence>
<gene>
    <name evidence="3" type="ORF">JOF36_007487</name>
</gene>
<keyword evidence="4" id="KW-1185">Reference proteome</keyword>
<feature type="compositionally biased region" description="Basic and acidic residues" evidence="1">
    <location>
        <begin position="1430"/>
        <end position="1442"/>
    </location>
</feature>
<dbReference type="Pfam" id="PF08751">
    <property type="entry name" value="TrwC"/>
    <property type="match status" value="1"/>
</dbReference>
<dbReference type="SUPFAM" id="SSF52540">
    <property type="entry name" value="P-loop containing nucleoside triphosphate hydrolases"/>
    <property type="match status" value="2"/>
</dbReference>
<feature type="compositionally biased region" description="Basic and acidic residues" evidence="1">
    <location>
        <begin position="898"/>
        <end position="910"/>
    </location>
</feature>
<protein>
    <submittedName>
        <fullName evidence="3">Conjugative relaxase-like TrwC/TraI family protein</fullName>
    </submittedName>
</protein>
<evidence type="ECO:0000256" key="1">
    <source>
        <dbReference type="SAM" id="MobiDB-lite"/>
    </source>
</evidence>
<feature type="compositionally biased region" description="Basic and acidic residues" evidence="1">
    <location>
        <begin position="1464"/>
        <end position="1500"/>
    </location>
</feature>
<proteinExistence type="predicted"/>
<dbReference type="PANTHER" id="PTHR43788">
    <property type="entry name" value="DNA2/NAM7 HELICASE FAMILY MEMBER"/>
    <property type="match status" value="1"/>
</dbReference>